<dbReference type="PANTHER" id="PTHR34220">
    <property type="entry name" value="SENSOR HISTIDINE KINASE YPDA"/>
    <property type="match status" value="1"/>
</dbReference>
<dbReference type="Pfam" id="PF10114">
    <property type="entry name" value="PocR"/>
    <property type="match status" value="1"/>
</dbReference>
<feature type="domain" description="Histidine kinase/HSP90-like ATPase" evidence="2">
    <location>
        <begin position="325"/>
        <end position="430"/>
    </location>
</feature>
<feature type="coiled-coil region" evidence="1">
    <location>
        <begin position="202"/>
        <end position="229"/>
    </location>
</feature>
<proteinExistence type="predicted"/>
<dbReference type="EMBL" id="FQXU01000005">
    <property type="protein sequence ID" value="SHI02489.1"/>
    <property type="molecule type" value="Genomic_DNA"/>
</dbReference>
<protein>
    <submittedName>
        <fullName evidence="5">Ligand-binding sensor domain-containing protein</fullName>
    </submittedName>
</protein>
<dbReference type="Pfam" id="PF06580">
    <property type="entry name" value="His_kinase"/>
    <property type="match status" value="1"/>
</dbReference>
<name>A0A1M5XRV5_9CLOT</name>
<dbReference type="InterPro" id="IPR010559">
    <property type="entry name" value="Sig_transdc_His_kin_internal"/>
</dbReference>
<gene>
    <name evidence="5" type="ORF">SAMN02745941_01598</name>
</gene>
<evidence type="ECO:0000259" key="2">
    <source>
        <dbReference type="Pfam" id="PF02518"/>
    </source>
</evidence>
<dbReference type="GO" id="GO:0000155">
    <property type="term" value="F:phosphorelay sensor kinase activity"/>
    <property type="evidence" value="ECO:0007669"/>
    <property type="project" value="InterPro"/>
</dbReference>
<dbReference type="Pfam" id="PF02518">
    <property type="entry name" value="HATPase_c"/>
    <property type="match status" value="1"/>
</dbReference>
<evidence type="ECO:0000256" key="1">
    <source>
        <dbReference type="SAM" id="Coils"/>
    </source>
</evidence>
<keyword evidence="1" id="KW-0175">Coiled coil</keyword>
<evidence type="ECO:0000259" key="3">
    <source>
        <dbReference type="Pfam" id="PF06580"/>
    </source>
</evidence>
<sequence length="437" mass="49823">MNEFYNRGKFENFANNEEIDEAIINKFNIANLFGKEKLENIQEKISKATGLAFVTVDYKGEPITKMTSFTDFCCEIRKNKDAACICKSSDAFGAIQAAVTQKNSVYFCPCGLLEIAIPIIVRGHYLGGFIGGQVRCLDAPPEVSELSNVIKHSQNYKEDKHKQELFNKTPLYEYEKFMSVADLISLIINQLGEKEAFRLVQKSSLKKQVEELTVSNKQLEIENELKNIELINSRAQLNPYFLVSVLNSISNLATIEDSPKTNEMIIMFSEYLKQNLAHSKSYAYLSEEFENVEKYLKIQKIKYGDLLDYSINISESMNMQRIPCHIIIPFVEYAVYFGIATKNEGGKVEIEAYYENDDVIISISDNGSGLSSELIAKRFKLFKGNYEGESIQISIENARKKLITLFSEKYDAFIENIEGKGTKSIIRFPIKFNERNV</sequence>
<organism evidence="5 6">
    <name type="scientific">Clostridium intestinale DSM 6191</name>
    <dbReference type="NCBI Taxonomy" id="1121320"/>
    <lineage>
        <taxon>Bacteria</taxon>
        <taxon>Bacillati</taxon>
        <taxon>Bacillota</taxon>
        <taxon>Clostridia</taxon>
        <taxon>Eubacteriales</taxon>
        <taxon>Clostridiaceae</taxon>
        <taxon>Clostridium</taxon>
    </lineage>
</organism>
<dbReference type="Gene3D" id="3.30.565.10">
    <property type="entry name" value="Histidine kinase-like ATPase, C-terminal domain"/>
    <property type="match status" value="1"/>
</dbReference>
<dbReference type="InterPro" id="IPR003594">
    <property type="entry name" value="HATPase_dom"/>
</dbReference>
<feature type="domain" description="PocR" evidence="4">
    <location>
        <begin position="32"/>
        <end position="194"/>
    </location>
</feature>
<dbReference type="InterPro" id="IPR036890">
    <property type="entry name" value="HATPase_C_sf"/>
</dbReference>
<reference evidence="5 6" key="1">
    <citation type="submission" date="2016-11" db="EMBL/GenBank/DDBJ databases">
        <authorList>
            <person name="Jaros S."/>
            <person name="Januszkiewicz K."/>
            <person name="Wedrychowicz H."/>
        </authorList>
    </citation>
    <scope>NUCLEOTIDE SEQUENCE [LARGE SCALE GENOMIC DNA]</scope>
    <source>
        <strain evidence="5 6">DSM 6191</strain>
    </source>
</reference>
<dbReference type="GO" id="GO:0016020">
    <property type="term" value="C:membrane"/>
    <property type="evidence" value="ECO:0007669"/>
    <property type="project" value="InterPro"/>
</dbReference>
<dbReference type="PANTHER" id="PTHR34220:SF7">
    <property type="entry name" value="SENSOR HISTIDINE KINASE YPDA"/>
    <property type="match status" value="1"/>
</dbReference>
<evidence type="ECO:0000259" key="4">
    <source>
        <dbReference type="Pfam" id="PF10114"/>
    </source>
</evidence>
<dbReference type="Proteomes" id="UP000184241">
    <property type="component" value="Unassembled WGS sequence"/>
</dbReference>
<dbReference type="InterPro" id="IPR018771">
    <property type="entry name" value="PocR_dom"/>
</dbReference>
<feature type="domain" description="Signal transduction histidine kinase internal region" evidence="3">
    <location>
        <begin position="229"/>
        <end position="305"/>
    </location>
</feature>
<dbReference type="AlphaFoldDB" id="A0A1M5XRV5"/>
<dbReference type="RefSeq" id="WP_073018436.1">
    <property type="nucleotide sequence ID" value="NZ_FQXU01000005.1"/>
</dbReference>
<evidence type="ECO:0000313" key="5">
    <source>
        <dbReference type="EMBL" id="SHI02489.1"/>
    </source>
</evidence>
<dbReference type="InterPro" id="IPR050640">
    <property type="entry name" value="Bact_2-comp_sensor_kinase"/>
</dbReference>
<dbReference type="SUPFAM" id="SSF55874">
    <property type="entry name" value="ATPase domain of HSP90 chaperone/DNA topoisomerase II/histidine kinase"/>
    <property type="match status" value="1"/>
</dbReference>
<accession>A0A1M5XRV5</accession>
<evidence type="ECO:0000313" key="6">
    <source>
        <dbReference type="Proteomes" id="UP000184241"/>
    </source>
</evidence>